<accession>A0A370G4M0</accession>
<feature type="domain" description="OmpA-like" evidence="1">
    <location>
        <begin position="27"/>
        <end position="99"/>
    </location>
</feature>
<name>A0A370G4M0_GLULI</name>
<dbReference type="Proteomes" id="UP000254958">
    <property type="component" value="Unassembled WGS sequence"/>
</dbReference>
<proteinExistence type="predicted"/>
<dbReference type="InterPro" id="IPR006665">
    <property type="entry name" value="OmpA-like"/>
</dbReference>
<dbReference type="EMBL" id="QQAW01000003">
    <property type="protein sequence ID" value="RDI38797.1"/>
    <property type="molecule type" value="Genomic_DNA"/>
</dbReference>
<dbReference type="EMBL" id="JABEQI010000003">
    <property type="protein sequence ID" value="MBB2186259.1"/>
    <property type="molecule type" value="Genomic_DNA"/>
</dbReference>
<reference evidence="3 4" key="1">
    <citation type="submission" date="2018-07" db="EMBL/GenBank/DDBJ databases">
        <title>Genomic Encyclopedia of Type Strains, Phase IV (KMG-IV): sequencing the most valuable type-strain genomes for metagenomic binning, comparative biology and taxonomic classification.</title>
        <authorList>
            <person name="Goeker M."/>
        </authorList>
    </citation>
    <scope>NUCLEOTIDE SEQUENCE [LARGE SCALE GENOMIC DNA]</scope>
    <source>
        <strain evidence="3 4">DSM 5603</strain>
    </source>
</reference>
<evidence type="ECO:0000313" key="2">
    <source>
        <dbReference type="EMBL" id="MBB2186259.1"/>
    </source>
</evidence>
<organism evidence="3 4">
    <name type="scientific">Gluconacetobacter liquefaciens</name>
    <name type="common">Acetobacter liquefaciens</name>
    <dbReference type="NCBI Taxonomy" id="89584"/>
    <lineage>
        <taxon>Bacteria</taxon>
        <taxon>Pseudomonadati</taxon>
        <taxon>Pseudomonadota</taxon>
        <taxon>Alphaproteobacteria</taxon>
        <taxon>Acetobacterales</taxon>
        <taxon>Acetobacteraceae</taxon>
        <taxon>Gluconacetobacter</taxon>
    </lineage>
</organism>
<dbReference type="PROSITE" id="PS51257">
    <property type="entry name" value="PROKAR_LIPOPROTEIN"/>
    <property type="match status" value="1"/>
</dbReference>
<dbReference type="SUPFAM" id="SSF103088">
    <property type="entry name" value="OmpA-like"/>
    <property type="match status" value="1"/>
</dbReference>
<evidence type="ECO:0000313" key="5">
    <source>
        <dbReference type="Proteomes" id="UP000562982"/>
    </source>
</evidence>
<dbReference type="Gene3D" id="3.30.1330.60">
    <property type="entry name" value="OmpA-like domain"/>
    <property type="match status" value="1"/>
</dbReference>
<dbReference type="Proteomes" id="UP000562982">
    <property type="component" value="Unassembled WGS sequence"/>
</dbReference>
<comment type="caution">
    <text evidence="3">The sequence shown here is derived from an EMBL/GenBank/DDBJ whole genome shotgun (WGS) entry which is preliminary data.</text>
</comment>
<gene>
    <name evidence="3" type="ORF">C7453_103258</name>
    <name evidence="2" type="ORF">HLH32_07650</name>
</gene>
<keyword evidence="4" id="KW-1185">Reference proteome</keyword>
<reference evidence="2 5" key="2">
    <citation type="submission" date="2020-04" db="EMBL/GenBank/DDBJ databases">
        <title>Description of novel Gluconacetobacter.</title>
        <authorList>
            <person name="Sombolestani A."/>
        </authorList>
    </citation>
    <scope>NUCLEOTIDE SEQUENCE [LARGE SCALE GENOMIC DNA]</scope>
    <source>
        <strain evidence="2 5">LMG 1382</strain>
    </source>
</reference>
<evidence type="ECO:0000313" key="3">
    <source>
        <dbReference type="EMBL" id="RDI38797.1"/>
    </source>
</evidence>
<evidence type="ECO:0000259" key="1">
    <source>
        <dbReference type="Pfam" id="PF00691"/>
    </source>
</evidence>
<protein>
    <submittedName>
        <fullName evidence="3">OmpA family protein</fullName>
    </submittedName>
</protein>
<dbReference type="RefSeq" id="WP_114726926.1">
    <property type="nucleotide sequence ID" value="NZ_BJMI01000002.1"/>
</dbReference>
<dbReference type="OrthoDB" id="7224667at2"/>
<sequence>MRRLSLVLGLCLLAGCADGPSRKYVVFFTRDSTALEDPALWVVQHAAEQAAHYPQSVVTVEGYASAHGDLSADALLAIDRVKKVSSQLVVDGVRADRIRQKPRAPSNEDGAVGSRRVEIEIAAP</sequence>
<dbReference type="InterPro" id="IPR036737">
    <property type="entry name" value="OmpA-like_sf"/>
</dbReference>
<dbReference type="AlphaFoldDB" id="A0A370G4M0"/>
<dbReference type="Pfam" id="PF00691">
    <property type="entry name" value="OmpA"/>
    <property type="match status" value="1"/>
</dbReference>
<evidence type="ECO:0000313" key="4">
    <source>
        <dbReference type="Proteomes" id="UP000254958"/>
    </source>
</evidence>